<accession>W4LQ72</accession>
<dbReference type="HOGENOM" id="CLU_1007165_0_0_7"/>
<keyword evidence="1" id="KW-0812">Transmembrane</keyword>
<dbReference type="Gene3D" id="1.10.10.1320">
    <property type="entry name" value="Anti-sigma factor, zinc-finger domain"/>
    <property type="match status" value="1"/>
</dbReference>
<name>W4LQ72_ENTF1</name>
<dbReference type="AlphaFoldDB" id="W4LQ72"/>
<sequence>MMCDQPKAQLYLYLDGELAAPEAAEIEQHLRICTICESEVTAHYRLQSLLQETFSDEPGADALWGSIEQQLPIEPAEQTEYRSLGLPRRTLWRGSLAVVMLLSLALGLQFWLSPAVPDVVREIVDSQIRAQLMHAPYEQVPQDANAVRRWFDGQVEFAPPVPAMPKSGFNLIGVRLNYFLNRRVAEIAYAADQHVVSFLTFADKDISLKMMQPIRLGNRTFHVKSYKGYNTVLWQDGEIFCSLVSALKLSKLLQIAGQTTGSLPAS</sequence>
<comment type="caution">
    <text evidence="3">The sequence shown here is derived from an EMBL/GenBank/DDBJ whole genome shotgun (WGS) entry which is preliminary data.</text>
</comment>
<dbReference type="EMBL" id="AZHW01000374">
    <property type="protein sequence ID" value="ETX00118.1"/>
    <property type="molecule type" value="Genomic_DNA"/>
</dbReference>
<gene>
    <name evidence="3" type="ORF">ETSY1_12420</name>
</gene>
<dbReference type="Pfam" id="PF13490">
    <property type="entry name" value="zf-HC2"/>
    <property type="match status" value="1"/>
</dbReference>
<evidence type="ECO:0000256" key="1">
    <source>
        <dbReference type="SAM" id="Phobius"/>
    </source>
</evidence>
<protein>
    <recommendedName>
        <fullName evidence="2">Putative zinc-finger domain-containing protein</fullName>
    </recommendedName>
</protein>
<evidence type="ECO:0000313" key="4">
    <source>
        <dbReference type="Proteomes" id="UP000019141"/>
    </source>
</evidence>
<feature type="domain" description="Putative zinc-finger" evidence="2">
    <location>
        <begin position="3"/>
        <end position="36"/>
    </location>
</feature>
<feature type="transmembrane region" description="Helical" evidence="1">
    <location>
        <begin position="91"/>
        <end position="112"/>
    </location>
</feature>
<keyword evidence="1" id="KW-0472">Membrane</keyword>
<organism evidence="3 4">
    <name type="scientific">Entotheonella factor</name>
    <dbReference type="NCBI Taxonomy" id="1429438"/>
    <lineage>
        <taxon>Bacteria</taxon>
        <taxon>Pseudomonadati</taxon>
        <taxon>Nitrospinota/Tectimicrobiota group</taxon>
        <taxon>Candidatus Tectimicrobiota</taxon>
        <taxon>Candidatus Entotheonellia</taxon>
        <taxon>Candidatus Entotheonellales</taxon>
        <taxon>Candidatus Entotheonellaceae</taxon>
        <taxon>Candidatus Entotheonella</taxon>
    </lineage>
</organism>
<evidence type="ECO:0000259" key="2">
    <source>
        <dbReference type="Pfam" id="PF13490"/>
    </source>
</evidence>
<keyword evidence="4" id="KW-1185">Reference proteome</keyword>
<dbReference type="Proteomes" id="UP000019141">
    <property type="component" value="Unassembled WGS sequence"/>
</dbReference>
<keyword evidence="1" id="KW-1133">Transmembrane helix</keyword>
<reference evidence="3 4" key="1">
    <citation type="journal article" date="2014" name="Nature">
        <title>An environmental bacterial taxon with a large and distinct metabolic repertoire.</title>
        <authorList>
            <person name="Wilson M.C."/>
            <person name="Mori T."/>
            <person name="Ruckert C."/>
            <person name="Uria A.R."/>
            <person name="Helf M.J."/>
            <person name="Takada K."/>
            <person name="Gernert C."/>
            <person name="Steffens U.A."/>
            <person name="Heycke N."/>
            <person name="Schmitt S."/>
            <person name="Rinke C."/>
            <person name="Helfrich E.J."/>
            <person name="Brachmann A.O."/>
            <person name="Gurgui C."/>
            <person name="Wakimoto T."/>
            <person name="Kracht M."/>
            <person name="Crusemann M."/>
            <person name="Hentschel U."/>
            <person name="Abe I."/>
            <person name="Matsunaga S."/>
            <person name="Kalinowski J."/>
            <person name="Takeyama H."/>
            <person name="Piel J."/>
        </authorList>
    </citation>
    <scope>NUCLEOTIDE SEQUENCE [LARGE SCALE GENOMIC DNA]</scope>
    <source>
        <strain evidence="4">TSY1</strain>
    </source>
</reference>
<dbReference type="InterPro" id="IPR027383">
    <property type="entry name" value="Znf_put"/>
</dbReference>
<evidence type="ECO:0000313" key="3">
    <source>
        <dbReference type="EMBL" id="ETX00118.1"/>
    </source>
</evidence>
<dbReference type="InterPro" id="IPR041916">
    <property type="entry name" value="Anti_sigma_zinc_sf"/>
</dbReference>
<proteinExistence type="predicted"/>